<evidence type="ECO:0000256" key="3">
    <source>
        <dbReference type="SAM" id="MobiDB-lite"/>
    </source>
</evidence>
<dbReference type="PANTHER" id="PTHR11091">
    <property type="entry name" value="OXIDOREDUCTASE-RELATED"/>
    <property type="match status" value="1"/>
</dbReference>
<dbReference type="Gene3D" id="3.30.1370.60">
    <property type="entry name" value="Hypothetical oxidoreductase yiak, domain 2"/>
    <property type="match status" value="1"/>
</dbReference>
<dbReference type="GO" id="GO:0016491">
    <property type="term" value="F:oxidoreductase activity"/>
    <property type="evidence" value="ECO:0007669"/>
    <property type="project" value="UniProtKB-KW"/>
</dbReference>
<evidence type="ECO:0000256" key="2">
    <source>
        <dbReference type="ARBA" id="ARBA00023002"/>
    </source>
</evidence>
<name>A0A840NGI0_9PSEU</name>
<reference evidence="4 5" key="1">
    <citation type="submission" date="2020-08" db="EMBL/GenBank/DDBJ databases">
        <title>Sequencing the genomes of 1000 actinobacteria strains.</title>
        <authorList>
            <person name="Klenk H.-P."/>
        </authorList>
    </citation>
    <scope>NUCLEOTIDE SEQUENCE [LARGE SCALE GENOMIC DNA]</scope>
    <source>
        <strain evidence="4 5">DSM 45582</strain>
    </source>
</reference>
<evidence type="ECO:0000256" key="1">
    <source>
        <dbReference type="ARBA" id="ARBA00006056"/>
    </source>
</evidence>
<protein>
    <submittedName>
        <fullName evidence="4">LDH2 family malate/lactate/ureidoglycolate dehydrogenase</fullName>
    </submittedName>
</protein>
<sequence length="363" mass="37851">MKRFSERTVRAQIAGVLTAWGMPAEHVATTTEAMVYADLSGIDSHGISMLMMYERLWDEGHLDLQARPGVERENAAMALLDAGGGLGHVAGVRAMNLAIDKARVAGVGIVSVHNSRHFGAAGYYAGLAAEAGLVGLVTTSAKVAGVVPTGGAVPRLTTNPIAFAAPARTNPPFLLDMSTSTVASNKVKVYDLQGTTMPEGWVVDESGGPVTDPAEAMTYIHERENGGLTPLGGTGTHGGHKGYGLAVMVQILSAALSGADLAATRRPGAVGDIGHFFLALDADFFRPGGEFLADVDELLDMLRATAPAEEGTPVQVAGDPERASRERRRADGIPLPDTLIAKIAAICDRAGTRSLLDHPILES</sequence>
<feature type="compositionally biased region" description="Basic and acidic residues" evidence="3">
    <location>
        <begin position="319"/>
        <end position="331"/>
    </location>
</feature>
<dbReference type="SUPFAM" id="SSF89733">
    <property type="entry name" value="L-sulfolactate dehydrogenase-like"/>
    <property type="match status" value="1"/>
</dbReference>
<dbReference type="Proteomes" id="UP000580474">
    <property type="component" value="Unassembled WGS sequence"/>
</dbReference>
<keyword evidence="2" id="KW-0560">Oxidoreductase</keyword>
<evidence type="ECO:0000313" key="4">
    <source>
        <dbReference type="EMBL" id="MBB5070121.1"/>
    </source>
</evidence>
<accession>A0A840NGI0</accession>
<comment type="caution">
    <text evidence="4">The sequence shown here is derived from an EMBL/GenBank/DDBJ whole genome shotgun (WGS) entry which is preliminary data.</text>
</comment>
<dbReference type="AlphaFoldDB" id="A0A840NGI0"/>
<dbReference type="InterPro" id="IPR043143">
    <property type="entry name" value="Mal/L-sulf/L-lact_DH-like_NADP"/>
</dbReference>
<keyword evidence="5" id="KW-1185">Reference proteome</keyword>
<dbReference type="InterPro" id="IPR036111">
    <property type="entry name" value="Mal/L-sulfo/L-lacto_DH-like_sf"/>
</dbReference>
<gene>
    <name evidence="4" type="ORF">BJ969_003209</name>
</gene>
<dbReference type="Pfam" id="PF02615">
    <property type="entry name" value="Ldh_2"/>
    <property type="match status" value="1"/>
</dbReference>
<dbReference type="Gene3D" id="1.10.1530.10">
    <property type="match status" value="1"/>
</dbReference>
<evidence type="ECO:0000313" key="5">
    <source>
        <dbReference type="Proteomes" id="UP000580474"/>
    </source>
</evidence>
<organism evidence="4 5">
    <name type="scientific">Saccharopolyspora gloriosae</name>
    <dbReference type="NCBI Taxonomy" id="455344"/>
    <lineage>
        <taxon>Bacteria</taxon>
        <taxon>Bacillati</taxon>
        <taxon>Actinomycetota</taxon>
        <taxon>Actinomycetes</taxon>
        <taxon>Pseudonocardiales</taxon>
        <taxon>Pseudonocardiaceae</taxon>
        <taxon>Saccharopolyspora</taxon>
    </lineage>
</organism>
<comment type="similarity">
    <text evidence="1">Belongs to the LDH2/MDH2 oxidoreductase family.</text>
</comment>
<dbReference type="EMBL" id="JACHIV010000001">
    <property type="protein sequence ID" value="MBB5070121.1"/>
    <property type="molecule type" value="Genomic_DNA"/>
</dbReference>
<dbReference type="RefSeq" id="WP_221315840.1">
    <property type="nucleotide sequence ID" value="NZ_JACHIV010000001.1"/>
</dbReference>
<dbReference type="InterPro" id="IPR003767">
    <property type="entry name" value="Malate/L-lactate_DH-like"/>
</dbReference>
<dbReference type="InterPro" id="IPR043144">
    <property type="entry name" value="Mal/L-sulf/L-lact_DH-like_ah"/>
</dbReference>
<feature type="region of interest" description="Disordered" evidence="3">
    <location>
        <begin position="309"/>
        <end position="331"/>
    </location>
</feature>
<dbReference type="PANTHER" id="PTHR11091:SF0">
    <property type="entry name" value="MALATE DEHYDROGENASE"/>
    <property type="match status" value="1"/>
</dbReference>
<proteinExistence type="inferred from homology"/>